<evidence type="ECO:0000256" key="1">
    <source>
        <dbReference type="ARBA" id="ARBA00006484"/>
    </source>
</evidence>
<keyword evidence="2" id="KW-0521">NADP</keyword>
<dbReference type="PANTHER" id="PTHR24320:SF252">
    <property type="entry name" value="DEHYDROGENASE_REDUCTASE FAMILY PROTEIN, PUTATIVE (AFU_ORTHOLOGUE AFUA_3G08550)-RELATED"/>
    <property type="match status" value="1"/>
</dbReference>
<dbReference type="InterPro" id="IPR002347">
    <property type="entry name" value="SDR_fam"/>
</dbReference>
<sequence>MALASLHMLSFSLRNPYSFSLDRDGPFPALFRLLIVRSPSIHTLDLSEFADHTILITGATSGCGFECARALGRVGCNLILTSRNQQRGEDAKQQIQQEAKDAGVETNISVLELDMTSFQSVKSFPSRLDKAATHLDVAILNAGVYQTEFNLCSETGWEETVQVNVLATSALTLLLRPYLSRADSGRLLFVSSEAHAWADPHPYPTRQLLQELNTPDVYPCYQRYHISKLLLVLWASQIAHREEWSKISVASVSPGFSRTSLFRDFNGYTVAKVLENIVCRSSEQGSSQYMYALQNMAKSQGNGRFWSDGAWRSPSTAVSCKSGQEIQSTLYTDVVGILREAGVIDSTTE</sequence>
<dbReference type="Pfam" id="PF00106">
    <property type="entry name" value="adh_short"/>
    <property type="match status" value="1"/>
</dbReference>
<dbReference type="SUPFAM" id="SSF51735">
    <property type="entry name" value="NAD(P)-binding Rossmann-fold domains"/>
    <property type="match status" value="1"/>
</dbReference>
<comment type="caution">
    <text evidence="4">The sequence shown here is derived from an EMBL/GenBank/DDBJ whole genome shotgun (WGS) entry which is preliminary data.</text>
</comment>
<proteinExistence type="inferred from homology"/>
<dbReference type="Gene3D" id="3.40.50.720">
    <property type="entry name" value="NAD(P)-binding Rossmann-like Domain"/>
    <property type="match status" value="1"/>
</dbReference>
<keyword evidence="3" id="KW-0560">Oxidoreductase</keyword>
<evidence type="ECO:0000313" key="5">
    <source>
        <dbReference type="Proteomes" id="UP001338125"/>
    </source>
</evidence>
<organism evidence="4 5">
    <name type="scientific">Cladobotryum mycophilum</name>
    <dbReference type="NCBI Taxonomy" id="491253"/>
    <lineage>
        <taxon>Eukaryota</taxon>
        <taxon>Fungi</taxon>
        <taxon>Dikarya</taxon>
        <taxon>Ascomycota</taxon>
        <taxon>Pezizomycotina</taxon>
        <taxon>Sordariomycetes</taxon>
        <taxon>Hypocreomycetidae</taxon>
        <taxon>Hypocreales</taxon>
        <taxon>Hypocreaceae</taxon>
        <taxon>Cladobotryum</taxon>
    </lineage>
</organism>
<protein>
    <submittedName>
        <fullName evidence="4">Short-chain dehydrogenase/reductase phmF</fullName>
    </submittedName>
</protein>
<dbReference type="PANTHER" id="PTHR24320">
    <property type="entry name" value="RETINOL DEHYDROGENASE"/>
    <property type="match status" value="1"/>
</dbReference>
<accession>A0ABR0SYG4</accession>
<comment type="similarity">
    <text evidence="1">Belongs to the short-chain dehydrogenases/reductases (SDR) family.</text>
</comment>
<dbReference type="InterPro" id="IPR036291">
    <property type="entry name" value="NAD(P)-bd_dom_sf"/>
</dbReference>
<dbReference type="PRINTS" id="PR00081">
    <property type="entry name" value="GDHRDH"/>
</dbReference>
<dbReference type="EMBL" id="JAVFKD010000002">
    <property type="protein sequence ID" value="KAK5996756.1"/>
    <property type="molecule type" value="Genomic_DNA"/>
</dbReference>
<reference evidence="4 5" key="1">
    <citation type="submission" date="2024-01" db="EMBL/GenBank/DDBJ databases">
        <title>Complete genome of Cladobotryum mycophilum ATHUM6906.</title>
        <authorList>
            <person name="Christinaki A.C."/>
            <person name="Myridakis A.I."/>
            <person name="Kouvelis V.N."/>
        </authorList>
    </citation>
    <scope>NUCLEOTIDE SEQUENCE [LARGE SCALE GENOMIC DNA]</scope>
    <source>
        <strain evidence="4 5">ATHUM6906</strain>
    </source>
</reference>
<evidence type="ECO:0000256" key="2">
    <source>
        <dbReference type="ARBA" id="ARBA00022857"/>
    </source>
</evidence>
<gene>
    <name evidence="4" type="ORF">PT974_02097</name>
</gene>
<evidence type="ECO:0000256" key="3">
    <source>
        <dbReference type="ARBA" id="ARBA00023002"/>
    </source>
</evidence>
<dbReference type="Proteomes" id="UP001338125">
    <property type="component" value="Unassembled WGS sequence"/>
</dbReference>
<keyword evidence="5" id="KW-1185">Reference proteome</keyword>
<evidence type="ECO:0000313" key="4">
    <source>
        <dbReference type="EMBL" id="KAK5996756.1"/>
    </source>
</evidence>
<name>A0ABR0SYG4_9HYPO</name>